<keyword evidence="3" id="KW-1185">Reference proteome</keyword>
<dbReference type="CDD" id="cd21809">
    <property type="entry name" value="ABC-2_lan_permease-like"/>
    <property type="match status" value="1"/>
</dbReference>
<feature type="transmembrane region" description="Helical" evidence="1">
    <location>
        <begin position="187"/>
        <end position="210"/>
    </location>
</feature>
<evidence type="ECO:0000313" key="2">
    <source>
        <dbReference type="EMBL" id="MBE9662362.1"/>
    </source>
</evidence>
<comment type="caution">
    <text evidence="2">The sequence shown here is derived from an EMBL/GenBank/DDBJ whole genome shotgun (WGS) entry which is preliminary data.</text>
</comment>
<feature type="transmembrane region" description="Helical" evidence="1">
    <location>
        <begin position="158"/>
        <end position="180"/>
    </location>
</feature>
<feature type="transmembrane region" description="Helical" evidence="1">
    <location>
        <begin position="246"/>
        <end position="264"/>
    </location>
</feature>
<keyword evidence="1" id="KW-0812">Transmembrane</keyword>
<protein>
    <submittedName>
        <fullName evidence="2">ABC transporter permease</fullName>
    </submittedName>
</protein>
<gene>
    <name evidence="2" type="ORF">IRJ16_10745</name>
</gene>
<dbReference type="AlphaFoldDB" id="A0A929PXK8"/>
<keyword evidence="1" id="KW-1133">Transmembrane helix</keyword>
<name>A0A929PXK8_9SPHI</name>
<dbReference type="Pfam" id="PF12730">
    <property type="entry name" value="ABC2_membrane_4"/>
    <property type="match status" value="1"/>
</dbReference>
<dbReference type="RefSeq" id="WP_194111533.1">
    <property type="nucleotide sequence ID" value="NZ_JADFFL010000003.1"/>
</dbReference>
<evidence type="ECO:0000256" key="1">
    <source>
        <dbReference type="SAM" id="Phobius"/>
    </source>
</evidence>
<reference evidence="2" key="1">
    <citation type="submission" date="2020-10" db="EMBL/GenBank/DDBJ databases">
        <title>Mucilaginibacter mali sp. nov., isolated from rhizosphere soil of apple orchard.</title>
        <authorList>
            <person name="Lee J.-S."/>
            <person name="Kim H.S."/>
            <person name="Kim J.-S."/>
        </authorList>
    </citation>
    <scope>NUCLEOTIDE SEQUENCE</scope>
    <source>
        <strain evidence="2">KCTC 22746</strain>
    </source>
</reference>
<feature type="transmembrane region" description="Helical" evidence="1">
    <location>
        <begin position="60"/>
        <end position="82"/>
    </location>
</feature>
<dbReference type="Proteomes" id="UP000622475">
    <property type="component" value="Unassembled WGS sequence"/>
</dbReference>
<dbReference type="PANTHER" id="PTHR37305:SF1">
    <property type="entry name" value="MEMBRANE PROTEIN"/>
    <property type="match status" value="1"/>
</dbReference>
<accession>A0A929PXK8</accession>
<proteinExistence type="predicted"/>
<feature type="transmembrane region" description="Helical" evidence="1">
    <location>
        <begin position="112"/>
        <end position="138"/>
    </location>
</feature>
<keyword evidence="1" id="KW-0472">Membrane</keyword>
<dbReference type="EMBL" id="JADFFL010000003">
    <property type="protein sequence ID" value="MBE9662362.1"/>
    <property type="molecule type" value="Genomic_DNA"/>
</dbReference>
<dbReference type="PANTHER" id="PTHR37305">
    <property type="entry name" value="INTEGRAL MEMBRANE PROTEIN-RELATED"/>
    <property type="match status" value="1"/>
</dbReference>
<organism evidence="2 3">
    <name type="scientific">Mucilaginibacter myungsuensis</name>
    <dbReference type="NCBI Taxonomy" id="649104"/>
    <lineage>
        <taxon>Bacteria</taxon>
        <taxon>Pseudomonadati</taxon>
        <taxon>Bacteroidota</taxon>
        <taxon>Sphingobacteriia</taxon>
        <taxon>Sphingobacteriales</taxon>
        <taxon>Sphingobacteriaceae</taxon>
        <taxon>Mucilaginibacter</taxon>
    </lineage>
</organism>
<sequence length="270" mass="30828">MKGFLLSLRSEFFKSRKTLGFWAAIIMPFAICVLVCWGMYSESERIIKTPALNGMLMWRMYSGAILNVMGFLLPFFIILVAYSVNGIEHKADTWKTLFSLPISKWSVYAAKYFYTMLMIVMCLALFLILTIVTGNLLGMLKPQMKFTEFHMEGALAMVYLKLFLSSLGILSIQFLLSLVWSDFLKPMGIGFIATIGGMICSAMRLTYAYLIPYSHPMMALESLGLRRKKDVKMQMEFYVDLFTKELYVGLVTAVVVFIAGYYIVQRKSVK</sequence>
<feature type="transmembrane region" description="Helical" evidence="1">
    <location>
        <begin position="21"/>
        <end position="40"/>
    </location>
</feature>
<evidence type="ECO:0000313" key="3">
    <source>
        <dbReference type="Proteomes" id="UP000622475"/>
    </source>
</evidence>